<reference evidence="2" key="1">
    <citation type="submission" date="2018-02" db="EMBL/GenBank/DDBJ databases">
        <title>Rhizophora mucronata_Transcriptome.</title>
        <authorList>
            <person name="Meera S.P."/>
            <person name="Sreeshan A."/>
            <person name="Augustine A."/>
        </authorList>
    </citation>
    <scope>NUCLEOTIDE SEQUENCE</scope>
    <source>
        <tissue evidence="2">Leaf</tissue>
    </source>
</reference>
<sequence>MIPSFSLPSFRKRNSDYKNGSPNLQPPKKNPLKNREDRSPIYSIDKTKKRVLKVLLERRKFSKLSTQIRSNPTNSL</sequence>
<protein>
    <submittedName>
        <fullName evidence="2">Uncharacterized protein</fullName>
    </submittedName>
</protein>
<evidence type="ECO:0000256" key="1">
    <source>
        <dbReference type="SAM" id="MobiDB-lite"/>
    </source>
</evidence>
<feature type="region of interest" description="Disordered" evidence="1">
    <location>
        <begin position="1"/>
        <end position="44"/>
    </location>
</feature>
<accession>A0A2P2LKN5</accession>
<name>A0A2P2LKN5_RHIMU</name>
<evidence type="ECO:0000313" key="2">
    <source>
        <dbReference type="EMBL" id="MBX18511.1"/>
    </source>
</evidence>
<dbReference type="AlphaFoldDB" id="A0A2P2LKN5"/>
<dbReference type="EMBL" id="GGEC01038027">
    <property type="protein sequence ID" value="MBX18511.1"/>
    <property type="molecule type" value="Transcribed_RNA"/>
</dbReference>
<proteinExistence type="predicted"/>
<organism evidence="2">
    <name type="scientific">Rhizophora mucronata</name>
    <name type="common">Asiatic mangrove</name>
    <dbReference type="NCBI Taxonomy" id="61149"/>
    <lineage>
        <taxon>Eukaryota</taxon>
        <taxon>Viridiplantae</taxon>
        <taxon>Streptophyta</taxon>
        <taxon>Embryophyta</taxon>
        <taxon>Tracheophyta</taxon>
        <taxon>Spermatophyta</taxon>
        <taxon>Magnoliopsida</taxon>
        <taxon>eudicotyledons</taxon>
        <taxon>Gunneridae</taxon>
        <taxon>Pentapetalae</taxon>
        <taxon>rosids</taxon>
        <taxon>fabids</taxon>
        <taxon>Malpighiales</taxon>
        <taxon>Rhizophoraceae</taxon>
        <taxon>Rhizophora</taxon>
    </lineage>
</organism>